<dbReference type="PANTHER" id="PTHR33221:SF15">
    <property type="entry name" value="HTH-TYPE TRANSCRIPTIONAL REGULATOR YWGB-RELATED"/>
    <property type="match status" value="1"/>
</dbReference>
<dbReference type="GO" id="GO:0003700">
    <property type="term" value="F:DNA-binding transcription factor activity"/>
    <property type="evidence" value="ECO:0007669"/>
    <property type="project" value="TreeGrafter"/>
</dbReference>
<name>A0A7H9EMP6_9LACO</name>
<evidence type="ECO:0000313" key="1">
    <source>
        <dbReference type="EMBL" id="QLL78599.1"/>
    </source>
</evidence>
<dbReference type="Pfam" id="PF02082">
    <property type="entry name" value="Rrf2"/>
    <property type="match status" value="1"/>
</dbReference>
<dbReference type="InterPro" id="IPR036390">
    <property type="entry name" value="WH_DNA-bd_sf"/>
</dbReference>
<sequence length="143" mass="15652">MKFSHKLSDAIHILAYLDIFKDGGRSSKQIAASIEANPSVVRSLMSDLRRAGLIQSQQGAPNATLAKDPANITLLDVYHALNMNHDLLHIDPKTNPNCLVGANIQDTLNEVYAQVQVAAEAQLQATTLQDVITGILHRHQNKH</sequence>
<dbReference type="SUPFAM" id="SSF46785">
    <property type="entry name" value="Winged helix' DNA-binding domain"/>
    <property type="match status" value="1"/>
</dbReference>
<dbReference type="RefSeq" id="WP_180848774.1">
    <property type="nucleotide sequence ID" value="NZ_CP047418.1"/>
</dbReference>
<dbReference type="GO" id="GO:0005829">
    <property type="term" value="C:cytosol"/>
    <property type="evidence" value="ECO:0007669"/>
    <property type="project" value="TreeGrafter"/>
</dbReference>
<dbReference type="Proteomes" id="UP000510886">
    <property type="component" value="Chromosome"/>
</dbReference>
<proteinExistence type="predicted"/>
<dbReference type="Gene3D" id="1.10.10.10">
    <property type="entry name" value="Winged helix-like DNA-binding domain superfamily/Winged helix DNA-binding domain"/>
    <property type="match status" value="1"/>
</dbReference>
<dbReference type="AlphaFoldDB" id="A0A7H9EMP6"/>
<protein>
    <submittedName>
        <fullName evidence="1">DUF742 domain-containing protein</fullName>
    </submittedName>
</protein>
<dbReference type="KEGG" id="lsw:GTO87_08385"/>
<dbReference type="InterPro" id="IPR036388">
    <property type="entry name" value="WH-like_DNA-bd_sf"/>
</dbReference>
<dbReference type="PANTHER" id="PTHR33221">
    <property type="entry name" value="WINGED HELIX-TURN-HELIX TRANSCRIPTIONAL REGULATOR, RRF2 FAMILY"/>
    <property type="match status" value="1"/>
</dbReference>
<accession>A0A7H9EMP6</accession>
<evidence type="ECO:0000313" key="2">
    <source>
        <dbReference type="Proteomes" id="UP000510886"/>
    </source>
</evidence>
<reference evidence="1 2" key="1">
    <citation type="submission" date="2020-01" db="EMBL/GenBank/DDBJ databases">
        <title>Complete and circular genome sequences of six lactobacillus isolates from horses.</title>
        <authorList>
            <person name="Hassan H.M."/>
        </authorList>
    </citation>
    <scope>NUCLEOTIDE SEQUENCE [LARGE SCALE GENOMIC DNA]</scope>
    <source>
        <strain evidence="1 2">1A</strain>
    </source>
</reference>
<organism evidence="1 2">
    <name type="scientific">Ligilactobacillus saerimneri</name>
    <dbReference type="NCBI Taxonomy" id="228229"/>
    <lineage>
        <taxon>Bacteria</taxon>
        <taxon>Bacillati</taxon>
        <taxon>Bacillota</taxon>
        <taxon>Bacilli</taxon>
        <taxon>Lactobacillales</taxon>
        <taxon>Lactobacillaceae</taxon>
        <taxon>Ligilactobacillus</taxon>
    </lineage>
</organism>
<dbReference type="PROSITE" id="PS51197">
    <property type="entry name" value="HTH_RRF2_2"/>
    <property type="match status" value="1"/>
</dbReference>
<gene>
    <name evidence="1" type="ORF">GTO87_08385</name>
</gene>
<dbReference type="EMBL" id="CP047418">
    <property type="protein sequence ID" value="QLL78599.1"/>
    <property type="molecule type" value="Genomic_DNA"/>
</dbReference>
<dbReference type="InterPro" id="IPR000944">
    <property type="entry name" value="Tscrpt_reg_Rrf2"/>
</dbReference>